<name>A0AAQ4EXI0_AMBAM</name>
<comment type="caution">
    <text evidence="2">The sequence shown here is derived from an EMBL/GenBank/DDBJ whole genome shotgun (WGS) entry which is preliminary data.</text>
</comment>
<evidence type="ECO:0000256" key="1">
    <source>
        <dbReference type="SAM" id="MobiDB-lite"/>
    </source>
</evidence>
<dbReference type="Proteomes" id="UP001321473">
    <property type="component" value="Unassembled WGS sequence"/>
</dbReference>
<evidence type="ECO:0000313" key="2">
    <source>
        <dbReference type="EMBL" id="KAK8779163.1"/>
    </source>
</evidence>
<feature type="region of interest" description="Disordered" evidence="1">
    <location>
        <begin position="1"/>
        <end position="117"/>
    </location>
</feature>
<keyword evidence="3" id="KW-1185">Reference proteome</keyword>
<organism evidence="2 3">
    <name type="scientific">Amblyomma americanum</name>
    <name type="common">Lone star tick</name>
    <dbReference type="NCBI Taxonomy" id="6943"/>
    <lineage>
        <taxon>Eukaryota</taxon>
        <taxon>Metazoa</taxon>
        <taxon>Ecdysozoa</taxon>
        <taxon>Arthropoda</taxon>
        <taxon>Chelicerata</taxon>
        <taxon>Arachnida</taxon>
        <taxon>Acari</taxon>
        <taxon>Parasitiformes</taxon>
        <taxon>Ixodida</taxon>
        <taxon>Ixodoidea</taxon>
        <taxon>Ixodidae</taxon>
        <taxon>Amblyomminae</taxon>
        <taxon>Amblyomma</taxon>
    </lineage>
</organism>
<reference evidence="2 3" key="1">
    <citation type="journal article" date="2023" name="Arcadia Sci">
        <title>De novo assembly of a long-read Amblyomma americanum tick genome.</title>
        <authorList>
            <person name="Chou S."/>
            <person name="Poskanzer K.E."/>
            <person name="Rollins M."/>
            <person name="Thuy-Boun P.S."/>
        </authorList>
    </citation>
    <scope>NUCLEOTIDE SEQUENCE [LARGE SCALE GENOMIC DNA]</scope>
    <source>
        <strain evidence="2">F_SG_1</strain>
        <tissue evidence="2">Salivary glands</tissue>
    </source>
</reference>
<dbReference type="AlphaFoldDB" id="A0AAQ4EXI0"/>
<accession>A0AAQ4EXI0</accession>
<evidence type="ECO:0000313" key="3">
    <source>
        <dbReference type="Proteomes" id="UP001321473"/>
    </source>
</evidence>
<feature type="non-terminal residue" evidence="2">
    <location>
        <position position="1"/>
    </location>
</feature>
<sequence length="173" mass="18242">VVRSASGPSGDIRAAGGPGCTPPGPKLGHAPVRAPQRGGQAAPTTAPGKPGHPGASVRRVRRGRGEHEQRCPGCRRGQREQRRRPAHARAGCGQPSGAGLLVPGGPRRGVHRRTRNRHRRPLLKVAAAAGAYGRMTGQERNATHVTGPRAFPYVTTHPPRRFVGCDKARVTST</sequence>
<proteinExistence type="predicted"/>
<feature type="compositionally biased region" description="Basic residues" evidence="1">
    <location>
        <begin position="108"/>
        <end position="117"/>
    </location>
</feature>
<protein>
    <submittedName>
        <fullName evidence="2">Uncharacterized protein</fullName>
    </submittedName>
</protein>
<dbReference type="EMBL" id="JARKHS020010104">
    <property type="protein sequence ID" value="KAK8779163.1"/>
    <property type="molecule type" value="Genomic_DNA"/>
</dbReference>
<gene>
    <name evidence="2" type="ORF">V5799_019496</name>
</gene>